<keyword evidence="1" id="KW-0812">Transmembrane</keyword>
<comment type="caution">
    <text evidence="2">The sequence shown here is derived from an EMBL/GenBank/DDBJ whole genome shotgun (WGS) entry which is preliminary data.</text>
</comment>
<feature type="transmembrane region" description="Helical" evidence="1">
    <location>
        <begin position="12"/>
        <end position="30"/>
    </location>
</feature>
<reference evidence="3" key="2">
    <citation type="submission" date="2015-09" db="EMBL/GenBank/DDBJ databases">
        <title>Draft genome sequence of a multidrug-resistant Chryseobacterium indologenes isolate from Malaysia.</title>
        <authorList>
            <person name="Yu C.Y."/>
            <person name="Ang G.Y."/>
            <person name="Chan K.-G."/>
        </authorList>
    </citation>
    <scope>NUCLEOTIDE SEQUENCE [LARGE SCALE GENOMIC DNA]</scope>
    <source>
        <strain evidence="3">CI_885</strain>
    </source>
</reference>
<evidence type="ECO:0000313" key="3">
    <source>
        <dbReference type="Proteomes" id="UP000037953"/>
    </source>
</evidence>
<evidence type="ECO:0000256" key="1">
    <source>
        <dbReference type="SAM" id="Phobius"/>
    </source>
</evidence>
<proteinExistence type="predicted"/>
<keyword evidence="1" id="KW-0472">Membrane</keyword>
<dbReference type="EMBL" id="LJOD01000017">
    <property type="protein sequence ID" value="KPE49571.1"/>
    <property type="molecule type" value="Genomic_DNA"/>
</dbReference>
<protein>
    <submittedName>
        <fullName evidence="2">Uncharacterized protein</fullName>
    </submittedName>
</protein>
<gene>
    <name evidence="2" type="ORF">AOB46_19575</name>
</gene>
<dbReference type="Proteomes" id="UP000037953">
    <property type="component" value="Unassembled WGS sequence"/>
</dbReference>
<keyword evidence="1" id="KW-1133">Transmembrane helix</keyword>
<evidence type="ECO:0000313" key="2">
    <source>
        <dbReference type="EMBL" id="KPE49571.1"/>
    </source>
</evidence>
<dbReference type="AlphaFoldDB" id="A0A0N0IUE1"/>
<name>A0A0N0IUE1_CHRID</name>
<organism evidence="2 3">
    <name type="scientific">Chryseobacterium indologenes</name>
    <name type="common">Flavobacterium indologenes</name>
    <dbReference type="NCBI Taxonomy" id="253"/>
    <lineage>
        <taxon>Bacteria</taxon>
        <taxon>Pseudomonadati</taxon>
        <taxon>Bacteroidota</taxon>
        <taxon>Flavobacteriia</taxon>
        <taxon>Flavobacteriales</taxon>
        <taxon>Weeksellaceae</taxon>
        <taxon>Chryseobacterium group</taxon>
        <taxon>Chryseobacterium</taxon>
    </lineage>
</organism>
<reference evidence="2 3" key="1">
    <citation type="journal article" date="2015" name="Genom Data">
        <title>Draft genome sequence of a multidrug-resistant Chryseobacterium indologenes isolate from Malaysia.</title>
        <authorList>
            <person name="Yu C.Y."/>
            <person name="Ang G.Y."/>
            <person name="Cheng H.J."/>
            <person name="Cheong Y.M."/>
            <person name="Yin W.F."/>
            <person name="Chan K.G."/>
        </authorList>
    </citation>
    <scope>NUCLEOTIDE SEQUENCE [LARGE SCALE GENOMIC DNA]</scope>
    <source>
        <strain evidence="2 3">CI_885</strain>
    </source>
</reference>
<dbReference type="RefSeq" id="WP_062702543.1">
    <property type="nucleotide sequence ID" value="NZ_LJOD01000017.1"/>
</dbReference>
<dbReference type="PATRIC" id="fig|253.9.peg.1885"/>
<accession>A0A0N0IUE1</accession>
<sequence>MEKLIREVRILKIYAVSLTVLCVLFFFLAFKTRNTKQHFDEIDVERINIVEKDGKLKMVLSNKKRQHPGMVNNKSMNPREREAGLIFFNELGDECGGLVYGADENGSGMVYSVDQRKTDQIMQLQYSEGTGDKKNRTYGLKLWDRPDDFSLEEIIKFEDSLKRLNDPAASRRAYAKLRAEGKLTTERFFAGKAANGDVGLFIKDTNGRIRLKVYIDKNNQTHIEKLDESGQVVK</sequence>
<dbReference type="OrthoDB" id="1349101at2"/>